<protein>
    <submittedName>
        <fullName evidence="2">Putative s-adenosylmethionine decarboxylase proenzyme protein</fullName>
    </submittedName>
</protein>
<gene>
    <name evidence="2" type="ORF">UCRPA7_4309</name>
</gene>
<reference evidence="3" key="1">
    <citation type="journal article" date="2013" name="Genome Announc.">
        <title>Draft genome sequence of the ascomycete Phaeoacremonium aleophilum strain UCR-PA7, a causal agent of the esca disease complex in grapevines.</title>
        <authorList>
            <person name="Blanco-Ulate B."/>
            <person name="Rolshausen P."/>
            <person name="Cantu D."/>
        </authorList>
    </citation>
    <scope>NUCLEOTIDE SEQUENCE [LARGE SCALE GENOMIC DNA]</scope>
    <source>
        <strain evidence="3">UCR-PA7</strain>
    </source>
</reference>
<feature type="region of interest" description="Disordered" evidence="1">
    <location>
        <begin position="104"/>
        <end position="133"/>
    </location>
</feature>
<organism evidence="2 3">
    <name type="scientific">Phaeoacremonium minimum (strain UCR-PA7)</name>
    <name type="common">Esca disease fungus</name>
    <name type="synonym">Togninia minima</name>
    <dbReference type="NCBI Taxonomy" id="1286976"/>
    <lineage>
        <taxon>Eukaryota</taxon>
        <taxon>Fungi</taxon>
        <taxon>Dikarya</taxon>
        <taxon>Ascomycota</taxon>
        <taxon>Pezizomycotina</taxon>
        <taxon>Sordariomycetes</taxon>
        <taxon>Sordariomycetidae</taxon>
        <taxon>Togniniales</taxon>
        <taxon>Togniniaceae</taxon>
        <taxon>Phaeoacremonium</taxon>
    </lineage>
</organism>
<evidence type="ECO:0000313" key="2">
    <source>
        <dbReference type="EMBL" id="EOO00179.1"/>
    </source>
</evidence>
<feature type="compositionally biased region" description="Polar residues" evidence="1">
    <location>
        <begin position="108"/>
        <end position="119"/>
    </location>
</feature>
<proteinExistence type="predicted"/>
<accession>R8BLE8</accession>
<dbReference type="OrthoDB" id="2017365at2759"/>
<dbReference type="GeneID" id="19324747"/>
<name>R8BLE8_PHAM7</name>
<sequence>MLYYSLETNTEDLTITGESVHEMAGVCLKVAKQCTPGPAAAAMRDGLEKLMAQGWSRRTTPAPSRAISPAPRTTGALTDDGSVAVDPLLSRDALQDADVPHPLRNPAIPQNQQESTAAQTMDVEEPPPILPLRDDQSTIRDAVMSNDTSTSNISNAFEGALDGLDFGVDPFGMDSMSWYTSTWIDPETGRPPDGMLPPGIG</sequence>
<evidence type="ECO:0000313" key="3">
    <source>
        <dbReference type="Proteomes" id="UP000014074"/>
    </source>
</evidence>
<feature type="compositionally biased region" description="Low complexity" evidence="1">
    <location>
        <begin position="59"/>
        <end position="73"/>
    </location>
</feature>
<dbReference type="KEGG" id="tmn:UCRPA7_4309"/>
<dbReference type="Proteomes" id="UP000014074">
    <property type="component" value="Unassembled WGS sequence"/>
</dbReference>
<keyword evidence="3" id="KW-1185">Reference proteome</keyword>
<dbReference type="HOGENOM" id="CLU_1361268_0_0_1"/>
<evidence type="ECO:0000256" key="1">
    <source>
        <dbReference type="SAM" id="MobiDB-lite"/>
    </source>
</evidence>
<dbReference type="RefSeq" id="XP_007915002.1">
    <property type="nucleotide sequence ID" value="XM_007916811.1"/>
</dbReference>
<feature type="region of interest" description="Disordered" evidence="1">
    <location>
        <begin position="57"/>
        <end position="81"/>
    </location>
</feature>
<dbReference type="AlphaFoldDB" id="R8BLE8"/>
<dbReference type="EMBL" id="KB933101">
    <property type="protein sequence ID" value="EOO00179.1"/>
    <property type="molecule type" value="Genomic_DNA"/>
</dbReference>